<evidence type="ECO:0000256" key="2">
    <source>
        <dbReference type="ARBA" id="ARBA00022643"/>
    </source>
</evidence>
<reference evidence="7" key="1">
    <citation type="submission" date="2017-06" db="EMBL/GenBank/DDBJ databases">
        <authorList>
            <person name="Varghese N."/>
            <person name="Submissions S."/>
        </authorList>
    </citation>
    <scope>NUCLEOTIDE SEQUENCE [LARGE SCALE GENOMIC DNA]</scope>
    <source>
        <strain evidence="7">DSM 44485</strain>
    </source>
</reference>
<dbReference type="Pfam" id="PF00296">
    <property type="entry name" value="Bac_luciferase"/>
    <property type="match status" value="1"/>
</dbReference>
<dbReference type="AlphaFoldDB" id="A0A239C064"/>
<dbReference type="Proteomes" id="UP000198420">
    <property type="component" value="Unassembled WGS sequence"/>
</dbReference>
<dbReference type="GO" id="GO:0046306">
    <property type="term" value="P:alkanesulfonate catabolic process"/>
    <property type="evidence" value="ECO:0007669"/>
    <property type="project" value="TreeGrafter"/>
</dbReference>
<protein>
    <submittedName>
        <fullName evidence="6">Probable F420-dependent oxidoreductase, Rv2161c family</fullName>
    </submittedName>
</protein>
<dbReference type="EMBL" id="FZNP01000011">
    <property type="protein sequence ID" value="SNS13546.1"/>
    <property type="molecule type" value="Genomic_DNA"/>
</dbReference>
<dbReference type="Gene3D" id="3.20.20.30">
    <property type="entry name" value="Luciferase-like domain"/>
    <property type="match status" value="1"/>
</dbReference>
<sequence length="314" mass="33698">MTGERAAPQLTWGMRNYAATRPESWRHLLDQARAAEDAGLDRVFVSDHIVFGSDLSAYGDPGSGGRAGGRQPTGPDGDWLESLTVLASLAAVTSRIRLATNVLVAPLRPPVLLAKVAATIDALSGGRLELGVGVGWQEAEYRALGVDFSKRGQALDELLAACRELWTSPVAAFEGRHVRFAEVHMMPKPVRAAGVPVWIGGSAKPVVARRIVRHGVGWIPWGVTAGTFTGALGEMRRLVEAEGGDFGDVQVAYPLANAFTSRGRVDYPAMFAETGALAEQGVTDFRTLLRVPHRYDEARPMLDEMVREFAGAVG</sequence>
<dbReference type="OrthoDB" id="3206024at2"/>
<dbReference type="NCBIfam" id="TIGR03619">
    <property type="entry name" value="F420_Rv2161c"/>
    <property type="match status" value="1"/>
</dbReference>
<keyword evidence="1" id="KW-0285">Flavoprotein</keyword>
<keyword evidence="4" id="KW-0503">Monooxygenase</keyword>
<keyword evidence="3" id="KW-0560">Oxidoreductase</keyword>
<keyword evidence="2" id="KW-0288">FMN</keyword>
<dbReference type="SUPFAM" id="SSF51679">
    <property type="entry name" value="Bacterial luciferase-like"/>
    <property type="match status" value="1"/>
</dbReference>
<dbReference type="InterPro" id="IPR019921">
    <property type="entry name" value="Lucif-like_OxRdtase_Rv2161c"/>
</dbReference>
<evidence type="ECO:0000256" key="3">
    <source>
        <dbReference type="ARBA" id="ARBA00023002"/>
    </source>
</evidence>
<organism evidence="6 7">
    <name type="scientific">Actinomadura mexicana</name>
    <dbReference type="NCBI Taxonomy" id="134959"/>
    <lineage>
        <taxon>Bacteria</taxon>
        <taxon>Bacillati</taxon>
        <taxon>Actinomycetota</taxon>
        <taxon>Actinomycetes</taxon>
        <taxon>Streptosporangiales</taxon>
        <taxon>Thermomonosporaceae</taxon>
        <taxon>Actinomadura</taxon>
    </lineage>
</organism>
<evidence type="ECO:0000256" key="1">
    <source>
        <dbReference type="ARBA" id="ARBA00022630"/>
    </source>
</evidence>
<dbReference type="InterPro" id="IPR036661">
    <property type="entry name" value="Luciferase-like_sf"/>
</dbReference>
<proteinExistence type="predicted"/>
<gene>
    <name evidence="6" type="ORF">SAMN06265355_111207</name>
</gene>
<dbReference type="RefSeq" id="WP_089314704.1">
    <property type="nucleotide sequence ID" value="NZ_FZNP01000011.1"/>
</dbReference>
<accession>A0A239C064</accession>
<evidence type="ECO:0000313" key="7">
    <source>
        <dbReference type="Proteomes" id="UP000198420"/>
    </source>
</evidence>
<dbReference type="GO" id="GO:0008726">
    <property type="term" value="F:alkanesulfonate monooxygenase activity"/>
    <property type="evidence" value="ECO:0007669"/>
    <property type="project" value="TreeGrafter"/>
</dbReference>
<feature type="domain" description="Luciferase-like" evidence="5">
    <location>
        <begin position="19"/>
        <end position="255"/>
    </location>
</feature>
<dbReference type="PANTHER" id="PTHR42847">
    <property type="entry name" value="ALKANESULFONATE MONOOXYGENASE"/>
    <property type="match status" value="1"/>
</dbReference>
<evidence type="ECO:0000259" key="5">
    <source>
        <dbReference type="Pfam" id="PF00296"/>
    </source>
</evidence>
<name>A0A239C064_9ACTN</name>
<evidence type="ECO:0000256" key="4">
    <source>
        <dbReference type="ARBA" id="ARBA00023033"/>
    </source>
</evidence>
<keyword evidence="7" id="KW-1185">Reference proteome</keyword>
<evidence type="ECO:0000313" key="6">
    <source>
        <dbReference type="EMBL" id="SNS13546.1"/>
    </source>
</evidence>
<dbReference type="InterPro" id="IPR011251">
    <property type="entry name" value="Luciferase-like_dom"/>
</dbReference>
<dbReference type="PANTHER" id="PTHR42847:SF4">
    <property type="entry name" value="ALKANESULFONATE MONOOXYGENASE-RELATED"/>
    <property type="match status" value="1"/>
</dbReference>
<dbReference type="InterPro" id="IPR050172">
    <property type="entry name" value="SsuD_RutA_monooxygenase"/>
</dbReference>